<dbReference type="Proteomes" id="UP001446871">
    <property type="component" value="Unassembled WGS sequence"/>
</dbReference>
<accession>A0ABR1TIP9</accession>
<dbReference type="InterPro" id="IPR038883">
    <property type="entry name" value="AN11006-like"/>
</dbReference>
<dbReference type="EMBL" id="JAQQWM010000009">
    <property type="protein sequence ID" value="KAK8046252.1"/>
    <property type="molecule type" value="Genomic_DNA"/>
</dbReference>
<sequence>MTAKEPGVFPILELPAEVRLEVYKWVYLQHPIRNKILGPHGPCAYVCKRVVVGGGGMVSEVEPGSSMPNAGSLADDETPLLSPHRPWAAVPTALLLVSRQIYAEARALALERNEFDFASLSRTLTHAGPGLWAARDCTLRLLPQPWQCDALRYARLEVTVWDFVTPGGGAGAAWAGLCRLWSRGLRSLRLKVRGGGGGGGGGSSRKSWVVVRQEGGGGGGGGAVCKGQEEKVPLRVVLAGLRLLKALRQLEVELALPSWDAEKKLSWCRRMGDALNENKGKGSSPVEVICVEPL</sequence>
<dbReference type="PANTHER" id="PTHR42085">
    <property type="entry name" value="F-BOX DOMAIN-CONTAINING PROTEIN"/>
    <property type="match status" value="1"/>
</dbReference>
<reference evidence="1 2" key="1">
    <citation type="submission" date="2023-01" db="EMBL/GenBank/DDBJ databases">
        <title>Analysis of 21 Apiospora genomes using comparative genomics revels a genus with tremendous synthesis potential of carbohydrate active enzymes and secondary metabolites.</title>
        <authorList>
            <person name="Sorensen T."/>
        </authorList>
    </citation>
    <scope>NUCLEOTIDE SEQUENCE [LARGE SCALE GENOMIC DNA]</scope>
    <source>
        <strain evidence="1 2">CBS 83171</strain>
    </source>
</reference>
<dbReference type="PANTHER" id="PTHR42085:SF2">
    <property type="entry name" value="F-BOX DOMAIN-CONTAINING PROTEIN"/>
    <property type="match status" value="1"/>
</dbReference>
<evidence type="ECO:0000313" key="1">
    <source>
        <dbReference type="EMBL" id="KAK8046252.1"/>
    </source>
</evidence>
<protein>
    <submittedName>
        <fullName evidence="1">Uncharacterized protein</fullName>
    </submittedName>
</protein>
<proteinExistence type="predicted"/>
<comment type="caution">
    <text evidence="1">The sequence shown here is derived from an EMBL/GenBank/DDBJ whole genome shotgun (WGS) entry which is preliminary data.</text>
</comment>
<organism evidence="1 2">
    <name type="scientific">Apiospora saccharicola</name>
    <dbReference type="NCBI Taxonomy" id="335842"/>
    <lineage>
        <taxon>Eukaryota</taxon>
        <taxon>Fungi</taxon>
        <taxon>Dikarya</taxon>
        <taxon>Ascomycota</taxon>
        <taxon>Pezizomycotina</taxon>
        <taxon>Sordariomycetes</taxon>
        <taxon>Xylariomycetidae</taxon>
        <taxon>Amphisphaeriales</taxon>
        <taxon>Apiosporaceae</taxon>
        <taxon>Apiospora</taxon>
    </lineage>
</organism>
<gene>
    <name evidence="1" type="ORF">PG996_014316</name>
</gene>
<keyword evidence="2" id="KW-1185">Reference proteome</keyword>
<evidence type="ECO:0000313" key="2">
    <source>
        <dbReference type="Proteomes" id="UP001446871"/>
    </source>
</evidence>
<name>A0ABR1TIP9_9PEZI</name>